<gene>
    <name evidence="1" type="ORF">ARMOST_06684</name>
</gene>
<keyword evidence="2" id="KW-1185">Reference proteome</keyword>
<reference evidence="2" key="1">
    <citation type="journal article" date="2017" name="Nat. Ecol. Evol.">
        <title>Genome expansion and lineage-specific genetic innovations in the forest pathogenic fungi Armillaria.</title>
        <authorList>
            <person name="Sipos G."/>
            <person name="Prasanna A.N."/>
            <person name="Walter M.C."/>
            <person name="O'Connor E."/>
            <person name="Balint B."/>
            <person name="Krizsan K."/>
            <person name="Kiss B."/>
            <person name="Hess J."/>
            <person name="Varga T."/>
            <person name="Slot J."/>
            <person name="Riley R."/>
            <person name="Boka B."/>
            <person name="Rigling D."/>
            <person name="Barry K."/>
            <person name="Lee J."/>
            <person name="Mihaltcheva S."/>
            <person name="LaButti K."/>
            <person name="Lipzen A."/>
            <person name="Waldron R."/>
            <person name="Moloney N.M."/>
            <person name="Sperisen C."/>
            <person name="Kredics L."/>
            <person name="Vagvoelgyi C."/>
            <person name="Patrignani A."/>
            <person name="Fitzpatrick D."/>
            <person name="Nagy I."/>
            <person name="Doyle S."/>
            <person name="Anderson J.B."/>
            <person name="Grigoriev I.V."/>
            <person name="Gueldener U."/>
            <person name="Muensterkoetter M."/>
            <person name="Nagy L.G."/>
        </authorList>
    </citation>
    <scope>NUCLEOTIDE SEQUENCE [LARGE SCALE GENOMIC DNA]</scope>
    <source>
        <strain evidence="2">C18/9</strain>
    </source>
</reference>
<dbReference type="Proteomes" id="UP000219338">
    <property type="component" value="Unassembled WGS sequence"/>
</dbReference>
<protein>
    <recommendedName>
        <fullName evidence="3">Protein kinase domain-containing protein</fullName>
    </recommendedName>
</protein>
<dbReference type="EMBL" id="FUEG01000004">
    <property type="protein sequence ID" value="SJL03331.1"/>
    <property type="molecule type" value="Genomic_DNA"/>
</dbReference>
<evidence type="ECO:0008006" key="3">
    <source>
        <dbReference type="Google" id="ProtNLM"/>
    </source>
</evidence>
<proteinExistence type="predicted"/>
<name>A0A284R3N9_ARMOS</name>
<evidence type="ECO:0000313" key="1">
    <source>
        <dbReference type="EMBL" id="SJL03331.1"/>
    </source>
</evidence>
<dbReference type="AlphaFoldDB" id="A0A284R3N9"/>
<sequence length="291" mass="33338">MSLTLSITPIRMNIYIWTRPEDPEMQLVCHWFRLDDRNLTLCLKTPISYFELESNDFHNDIIRHAIDLAIETRSRGIYISTTSVILPCRIDAACIPPDEALSVDYTPPPDTPSPPILQLSAMKMTYMPGFAGAVSVVEVDKSQLVYKRLVLTSEADKDVKLERRRRDILQCELDVYSRLHGSPYVLPIIGLVERVRHFVVYDDAHTKDVPVTDGFLIPFVGIFSQWCLGFRTEWTIQEKEFLALTLMDALLDFEQRGVHTTDLKNTNILLTKEGLKIIDLDLQTHTPGYAR</sequence>
<dbReference type="InterPro" id="IPR011009">
    <property type="entry name" value="Kinase-like_dom_sf"/>
</dbReference>
<organism evidence="1 2">
    <name type="scientific">Armillaria ostoyae</name>
    <name type="common">Armillaria root rot fungus</name>
    <dbReference type="NCBI Taxonomy" id="47428"/>
    <lineage>
        <taxon>Eukaryota</taxon>
        <taxon>Fungi</taxon>
        <taxon>Dikarya</taxon>
        <taxon>Basidiomycota</taxon>
        <taxon>Agaricomycotina</taxon>
        <taxon>Agaricomycetes</taxon>
        <taxon>Agaricomycetidae</taxon>
        <taxon>Agaricales</taxon>
        <taxon>Marasmiineae</taxon>
        <taxon>Physalacriaceae</taxon>
        <taxon>Armillaria</taxon>
    </lineage>
</organism>
<dbReference type="OMA" id="SITPIRM"/>
<accession>A0A284R3N9</accession>
<dbReference type="SUPFAM" id="SSF56112">
    <property type="entry name" value="Protein kinase-like (PK-like)"/>
    <property type="match status" value="1"/>
</dbReference>
<evidence type="ECO:0000313" key="2">
    <source>
        <dbReference type="Proteomes" id="UP000219338"/>
    </source>
</evidence>
<dbReference type="OrthoDB" id="2951360at2759"/>